<dbReference type="InterPro" id="IPR036574">
    <property type="entry name" value="Scorpion_toxin-like_sf"/>
</dbReference>
<feature type="signal peptide" evidence="3">
    <location>
        <begin position="1"/>
        <end position="22"/>
    </location>
</feature>
<sequence>MALRRPLETLSFLLLFYTGTTTQYFMCPTNPTQCLKECMVTRGVPGYCGGFLNSHCYCADSEAADQLPSTEEQYNNEEVPLATQQPAEKLIPVAVHFV</sequence>
<name>A0A147BAD0_IXORI</name>
<keyword evidence="2" id="KW-0964">Secreted</keyword>
<protein>
    <submittedName>
        <fullName evidence="4">Putative tick defensins 1</fullName>
    </submittedName>
</protein>
<comment type="subcellular location">
    <subcellularLocation>
        <location evidence="1">Secreted</location>
    </subcellularLocation>
</comment>
<proteinExistence type="predicted"/>
<feature type="chain" id="PRO_5007542060" evidence="3">
    <location>
        <begin position="23"/>
        <end position="98"/>
    </location>
</feature>
<dbReference type="GO" id="GO:0005576">
    <property type="term" value="C:extracellular region"/>
    <property type="evidence" value="ECO:0007669"/>
    <property type="project" value="UniProtKB-SubCell"/>
</dbReference>
<keyword evidence="3" id="KW-0732">Signal</keyword>
<dbReference type="EMBL" id="GEGO01007668">
    <property type="protein sequence ID" value="JAR87736.1"/>
    <property type="molecule type" value="Transcribed_RNA"/>
</dbReference>
<accession>A0A147BAD0</accession>
<feature type="non-terminal residue" evidence="4">
    <location>
        <position position="98"/>
    </location>
</feature>
<reference evidence="4" key="1">
    <citation type="journal article" date="2018" name="PLoS Negl. Trop. Dis.">
        <title>Sialome diversity of ticks revealed by RNAseq of single tick salivary glands.</title>
        <authorList>
            <person name="Perner J."/>
            <person name="Kropackova S."/>
            <person name="Kopacek P."/>
            <person name="Ribeiro J.M."/>
        </authorList>
    </citation>
    <scope>NUCLEOTIDE SEQUENCE</scope>
    <source>
        <strain evidence="4">Siblings of single egg batch collected in Ceske Budejovice</strain>
        <tissue evidence="4">Salivary glands</tissue>
    </source>
</reference>
<dbReference type="SUPFAM" id="SSF57095">
    <property type="entry name" value="Scorpion toxin-like"/>
    <property type="match status" value="1"/>
</dbReference>
<organism evidence="4">
    <name type="scientific">Ixodes ricinus</name>
    <name type="common">Common tick</name>
    <name type="synonym">Acarus ricinus</name>
    <dbReference type="NCBI Taxonomy" id="34613"/>
    <lineage>
        <taxon>Eukaryota</taxon>
        <taxon>Metazoa</taxon>
        <taxon>Ecdysozoa</taxon>
        <taxon>Arthropoda</taxon>
        <taxon>Chelicerata</taxon>
        <taxon>Arachnida</taxon>
        <taxon>Acari</taxon>
        <taxon>Parasitiformes</taxon>
        <taxon>Ixodida</taxon>
        <taxon>Ixodoidea</taxon>
        <taxon>Ixodidae</taxon>
        <taxon>Ixodinae</taxon>
        <taxon>Ixodes</taxon>
    </lineage>
</organism>
<evidence type="ECO:0000313" key="4">
    <source>
        <dbReference type="EMBL" id="JAR87736.1"/>
    </source>
</evidence>
<evidence type="ECO:0000256" key="2">
    <source>
        <dbReference type="ARBA" id="ARBA00022525"/>
    </source>
</evidence>
<evidence type="ECO:0000256" key="3">
    <source>
        <dbReference type="SAM" id="SignalP"/>
    </source>
</evidence>
<dbReference type="AlphaFoldDB" id="A0A147BAD0"/>
<evidence type="ECO:0000256" key="1">
    <source>
        <dbReference type="ARBA" id="ARBA00004613"/>
    </source>
</evidence>